<evidence type="ECO:0000313" key="2">
    <source>
        <dbReference type="Proteomes" id="UP000680185"/>
    </source>
</evidence>
<proteinExistence type="predicted"/>
<dbReference type="InterPro" id="IPR008930">
    <property type="entry name" value="Terpenoid_cyclase/PrenylTrfase"/>
</dbReference>
<dbReference type="SUPFAM" id="SSF48239">
    <property type="entry name" value="Terpenoid cyclases/Protein prenyltransferases"/>
    <property type="match status" value="1"/>
</dbReference>
<evidence type="ECO:0000313" key="1">
    <source>
        <dbReference type="EMBL" id="MBS3057915.1"/>
    </source>
</evidence>
<organism evidence="1 2">
    <name type="scientific">Candidatus Iainarchaeum sp</name>
    <dbReference type="NCBI Taxonomy" id="3101447"/>
    <lineage>
        <taxon>Archaea</taxon>
        <taxon>Candidatus Iainarchaeota</taxon>
        <taxon>Candidatus Iainarchaeia</taxon>
        <taxon>Candidatus Iainarchaeales</taxon>
        <taxon>Candidatus Iainarchaeaceae</taxon>
        <taxon>Candidatus Iainarchaeum</taxon>
    </lineage>
</organism>
<reference evidence="1" key="1">
    <citation type="submission" date="2021-03" db="EMBL/GenBank/DDBJ databases">
        <authorList>
            <person name="Jaffe A."/>
        </authorList>
    </citation>
    <scope>NUCLEOTIDE SEQUENCE</scope>
    <source>
        <strain evidence="1">RIFCSPLOWO2_01_FULL_43_13</strain>
    </source>
</reference>
<dbReference type="Proteomes" id="UP000680185">
    <property type="component" value="Unassembled WGS sequence"/>
</dbReference>
<protein>
    <recommendedName>
        <fullName evidence="3">Terpene cyclase/mutase family protein</fullName>
    </recommendedName>
</protein>
<dbReference type="AlphaFoldDB" id="A0A8T4L2B5"/>
<accession>A0A8T4L2B5</accession>
<evidence type="ECO:0008006" key="3">
    <source>
        <dbReference type="Google" id="ProtNLM"/>
    </source>
</evidence>
<gene>
    <name evidence="1" type="ORF">J4478_00765</name>
</gene>
<name>A0A8T4L2B5_9ARCH</name>
<comment type="caution">
    <text evidence="1">The sequence shown here is derived from an EMBL/GenBank/DDBJ whole genome shotgun (WGS) entry which is preliminary data.</text>
</comment>
<reference evidence="1" key="2">
    <citation type="submission" date="2021-05" db="EMBL/GenBank/DDBJ databases">
        <title>Protein family content uncovers lineage relationships and bacterial pathway maintenance mechanisms in DPANN archaea.</title>
        <authorList>
            <person name="Castelle C.J."/>
            <person name="Meheust R."/>
            <person name="Jaffe A.L."/>
            <person name="Seitz K."/>
            <person name="Gong X."/>
            <person name="Baker B.J."/>
            <person name="Banfield J.F."/>
        </authorList>
    </citation>
    <scope>NUCLEOTIDE SEQUENCE</scope>
    <source>
        <strain evidence="1">RIFCSPLOWO2_01_FULL_43_13</strain>
    </source>
</reference>
<dbReference type="EMBL" id="JAGVWB010000005">
    <property type="protein sequence ID" value="MBS3057915.1"/>
    <property type="molecule type" value="Genomic_DNA"/>
</dbReference>
<sequence length="482" mass="55013">MRKEYYLKNIKEAVVAIKNSIGSDGCLCVPFQKKQVKIANSRWQEGALTLAWAQERLKQDLALEIEKALLFWNGLQNPDGSFPEQDRKSYAATAFSSLAVAKALKLCEKRISSKVFEECVEALANAKGFLEENSNQGKTNQEIAAVSALEEMREFVKVDGKAVERKKTLAFENQTPSGFFKEDEGVDLGYASLSWEMLELLGFRKDAEKFVETLAHFVFPDGTICANFSRTIGWVVLDQLEMLAAKNPLAERILNLYIQADLKGLHSARHFLDLRHTMTDAYRLCSALDNCKGERKPKAEMPFERLDWSREFPERILVVRKPRHMSVFYLQKKFAYSCWFKKGMVANLSSNLEGSTVIEKHFVTESPEMLEFEKRENSLRAWGICRPNVSKAGFPENALAKASAAFLKKKFEKSFEFFPGRIQICVKASNGVEKVPVIGNLKVKGFKFRKLEQKPNTVFYNRKDFGVWEKEFKQKLDYSLSG</sequence>